<dbReference type="Proteomes" id="UP000008363">
    <property type="component" value="Unassembled WGS sequence"/>
</dbReference>
<protein>
    <submittedName>
        <fullName evidence="1">Uncharacterized protein</fullName>
    </submittedName>
</protein>
<reference evidence="1 2" key="1">
    <citation type="submission" date="2012-08" db="EMBL/GenBank/DDBJ databases">
        <title>Whole genome shotgun sequence of Gordonia rhizosphera NBRC 16068.</title>
        <authorList>
            <person name="Takarada H."/>
            <person name="Isaki S."/>
            <person name="Hosoyama A."/>
            <person name="Tsuchikane K."/>
            <person name="Katsumata H."/>
            <person name="Baba S."/>
            <person name="Ohji S."/>
            <person name="Yamazaki S."/>
            <person name="Fujita N."/>
        </authorList>
    </citation>
    <scope>NUCLEOTIDE SEQUENCE [LARGE SCALE GENOMIC DNA]</scope>
    <source>
        <strain evidence="1 2">NBRC 16068</strain>
    </source>
</reference>
<proteinExistence type="predicted"/>
<evidence type="ECO:0000313" key="1">
    <source>
        <dbReference type="EMBL" id="GAB93997.1"/>
    </source>
</evidence>
<accession>K6WPD5</accession>
<name>K6WPD5_9ACTN</name>
<sequence>NKAVDTITDWLGERSWTSM</sequence>
<dbReference type="EMBL" id="BAHC01000260">
    <property type="protein sequence ID" value="GAB93997.1"/>
    <property type="molecule type" value="Genomic_DNA"/>
</dbReference>
<dbReference type="AlphaFoldDB" id="K6WPD5"/>
<evidence type="ECO:0000313" key="2">
    <source>
        <dbReference type="Proteomes" id="UP000008363"/>
    </source>
</evidence>
<feature type="non-terminal residue" evidence="1">
    <location>
        <position position="1"/>
    </location>
</feature>
<comment type="caution">
    <text evidence="1">The sequence shown here is derived from an EMBL/GenBank/DDBJ whole genome shotgun (WGS) entry which is preliminary data.</text>
</comment>
<gene>
    <name evidence="1" type="ORF">GORHZ_260_00010</name>
</gene>
<keyword evidence="2" id="KW-1185">Reference proteome</keyword>
<organism evidence="1 2">
    <name type="scientific">Gordonia rhizosphera NBRC 16068</name>
    <dbReference type="NCBI Taxonomy" id="1108045"/>
    <lineage>
        <taxon>Bacteria</taxon>
        <taxon>Bacillati</taxon>
        <taxon>Actinomycetota</taxon>
        <taxon>Actinomycetes</taxon>
        <taxon>Mycobacteriales</taxon>
        <taxon>Gordoniaceae</taxon>
        <taxon>Gordonia</taxon>
    </lineage>
</organism>